<keyword evidence="1" id="KW-0732">Signal</keyword>
<protein>
    <submittedName>
        <fullName evidence="3">Phage tail protein</fullName>
    </submittedName>
</protein>
<name>A0A222FDY7_9GAMM</name>
<evidence type="ECO:0000256" key="1">
    <source>
        <dbReference type="SAM" id="SignalP"/>
    </source>
</evidence>
<feature type="domain" description="Phage tail collar" evidence="2">
    <location>
        <begin position="31"/>
        <end position="86"/>
    </location>
</feature>
<accession>A0A222FDY7</accession>
<organism evidence="3 4">
    <name type="scientific">Bacterioplanes sanyensis</name>
    <dbReference type="NCBI Taxonomy" id="1249553"/>
    <lineage>
        <taxon>Bacteria</taxon>
        <taxon>Pseudomonadati</taxon>
        <taxon>Pseudomonadota</taxon>
        <taxon>Gammaproteobacteria</taxon>
        <taxon>Oceanospirillales</taxon>
        <taxon>Oceanospirillaceae</taxon>
        <taxon>Bacterioplanes</taxon>
    </lineage>
</organism>
<evidence type="ECO:0000313" key="3">
    <source>
        <dbReference type="EMBL" id="ASP37305.1"/>
    </source>
</evidence>
<dbReference type="SUPFAM" id="SSF88874">
    <property type="entry name" value="Receptor-binding domain of short tail fibre protein gp12"/>
    <property type="match status" value="1"/>
</dbReference>
<sequence length="237" mass="24506">MKTALITLTGTIAFWSASNSHATCSTTPYIGSMCVTAASYCPRDYAEANGQTLAINNYQTLFAILGFNFGGDGRTNFQLPDMRGRTAVGVGTGVGLSPVALGQKRGEEETVLSPIHMPPHTHQAEFEGESQKINITYSDAYIPIYANSGSNTTTPSGTTHITASPGGPSAAAIWSPGAGAPIGSVAGMAFSSGLVTTTAEGSVEIESTGQSVPIETIPPQLGLRYCIAIQGVFPPRS</sequence>
<dbReference type="OrthoDB" id="9810174at2"/>
<dbReference type="RefSeq" id="WP_094058523.1">
    <property type="nucleotide sequence ID" value="NZ_CP022530.1"/>
</dbReference>
<dbReference type="InterPro" id="IPR011083">
    <property type="entry name" value="Phage_tail_collar_dom"/>
</dbReference>
<feature type="chain" id="PRO_5012194729" evidence="1">
    <location>
        <begin position="23"/>
        <end position="237"/>
    </location>
</feature>
<proteinExistence type="predicted"/>
<dbReference type="KEGG" id="bsan:CHH28_00785"/>
<dbReference type="Pfam" id="PF07484">
    <property type="entry name" value="Collar"/>
    <property type="match status" value="1"/>
</dbReference>
<dbReference type="EMBL" id="CP022530">
    <property type="protein sequence ID" value="ASP37305.1"/>
    <property type="molecule type" value="Genomic_DNA"/>
</dbReference>
<feature type="signal peptide" evidence="1">
    <location>
        <begin position="1"/>
        <end position="22"/>
    </location>
</feature>
<evidence type="ECO:0000259" key="2">
    <source>
        <dbReference type="Pfam" id="PF07484"/>
    </source>
</evidence>
<dbReference type="InterPro" id="IPR037053">
    <property type="entry name" value="Phage_tail_collar_dom_sf"/>
</dbReference>
<dbReference type="AlphaFoldDB" id="A0A222FDY7"/>
<keyword evidence="4" id="KW-1185">Reference proteome</keyword>
<reference evidence="3 4" key="1">
    <citation type="submission" date="2017-07" db="EMBL/GenBank/DDBJ databases">
        <title>Annotated genome sequence of Bacterioplanes sanyensis isolated from Red Sea.</title>
        <authorList>
            <person name="Rehman Z.U."/>
        </authorList>
    </citation>
    <scope>NUCLEOTIDE SEQUENCE [LARGE SCALE GENOMIC DNA]</scope>
    <source>
        <strain evidence="3 4">NV9</strain>
    </source>
</reference>
<gene>
    <name evidence="3" type="ORF">CHH28_00785</name>
</gene>
<evidence type="ECO:0000313" key="4">
    <source>
        <dbReference type="Proteomes" id="UP000202440"/>
    </source>
</evidence>
<dbReference type="Proteomes" id="UP000202440">
    <property type="component" value="Chromosome"/>
</dbReference>
<dbReference type="Gene3D" id="3.90.1340.10">
    <property type="entry name" value="Phage tail collar domain"/>
    <property type="match status" value="1"/>
</dbReference>